<evidence type="ECO:0000256" key="4">
    <source>
        <dbReference type="ARBA" id="ARBA00022490"/>
    </source>
</evidence>
<dbReference type="RefSeq" id="WP_386705333.1">
    <property type="nucleotide sequence ID" value="NZ_JBHRYF010000001.1"/>
</dbReference>
<evidence type="ECO:0000256" key="9">
    <source>
        <dbReference type="ARBA" id="ARBA00023172"/>
    </source>
</evidence>
<keyword evidence="6 11" id="KW-0159">Chromosome partition</keyword>
<organism evidence="14 15">
    <name type="scientific">Luteimonas notoginsengisoli</name>
    <dbReference type="NCBI Taxonomy" id="1578200"/>
    <lineage>
        <taxon>Bacteria</taxon>
        <taxon>Pseudomonadati</taxon>
        <taxon>Pseudomonadota</taxon>
        <taxon>Gammaproteobacteria</taxon>
        <taxon>Lysobacterales</taxon>
        <taxon>Lysobacteraceae</taxon>
        <taxon>Luteimonas</taxon>
    </lineage>
</organism>
<keyword evidence="10 11" id="KW-0131">Cell cycle</keyword>
<dbReference type="InterPro" id="IPR011010">
    <property type="entry name" value="DNA_brk_join_enz"/>
</dbReference>
<sequence length="315" mass="34722">MSTPADRRALTASLPPLREADARAIEAFLDAIWAESGLARQSLDSYRRDLEGFARWRDGAGGGLAGADRTALFEYLAWRTRHAWSPRSNARLLSALRAFFGHRVRHGQRQDDPTALLEPPKLPRSLPKALAESQIDAMLATPDVGTPLGLRDRAMLELMYAAGLRVSELVGLPATAVNLRQGVLRVTGKGSKERLVPLGEESQHWLERYLAEARPQLAGKRSVLPLFLGTRGDAPSRQQFWGLVKRYAAAAGIDPGKVSPHGLRHSFATHLLNHGADLRALQMLLGHSSLSTTQIYTLVAREHLKQLHARHHPRA</sequence>
<evidence type="ECO:0000313" key="15">
    <source>
        <dbReference type="Proteomes" id="UP001595724"/>
    </source>
</evidence>
<comment type="subcellular location">
    <subcellularLocation>
        <location evidence="1 11">Cytoplasm</location>
    </subcellularLocation>
</comment>
<feature type="active site" evidence="11">
    <location>
        <position position="165"/>
    </location>
</feature>
<dbReference type="InterPro" id="IPR004107">
    <property type="entry name" value="Integrase_SAM-like_N"/>
</dbReference>
<dbReference type="HAMAP" id="MF_01807">
    <property type="entry name" value="Recomb_XerD"/>
    <property type="match status" value="1"/>
</dbReference>
<dbReference type="InterPro" id="IPR010998">
    <property type="entry name" value="Integrase_recombinase_N"/>
</dbReference>
<evidence type="ECO:0000256" key="3">
    <source>
        <dbReference type="ARBA" id="ARBA00015810"/>
    </source>
</evidence>
<dbReference type="PROSITE" id="PS51898">
    <property type="entry name" value="TYR_RECOMBINASE"/>
    <property type="match status" value="1"/>
</dbReference>
<dbReference type="InterPro" id="IPR050090">
    <property type="entry name" value="Tyrosine_recombinase_XerCD"/>
</dbReference>
<evidence type="ECO:0000256" key="10">
    <source>
        <dbReference type="ARBA" id="ARBA00023306"/>
    </source>
</evidence>
<proteinExistence type="inferred from homology"/>
<dbReference type="PANTHER" id="PTHR30349:SF90">
    <property type="entry name" value="TYROSINE RECOMBINASE XERD"/>
    <property type="match status" value="1"/>
</dbReference>
<dbReference type="NCBIfam" id="NF001399">
    <property type="entry name" value="PRK00283.1"/>
    <property type="match status" value="1"/>
</dbReference>
<dbReference type="SUPFAM" id="SSF56349">
    <property type="entry name" value="DNA breaking-rejoining enzymes"/>
    <property type="match status" value="1"/>
</dbReference>
<feature type="active site" evidence="11">
    <location>
        <position position="189"/>
    </location>
</feature>
<evidence type="ECO:0000256" key="2">
    <source>
        <dbReference type="ARBA" id="ARBA00010450"/>
    </source>
</evidence>
<evidence type="ECO:0000259" key="13">
    <source>
        <dbReference type="PROSITE" id="PS51900"/>
    </source>
</evidence>
<keyword evidence="4 11" id="KW-0963">Cytoplasm</keyword>
<keyword evidence="8 11" id="KW-0238">DNA-binding</keyword>
<evidence type="ECO:0000256" key="11">
    <source>
        <dbReference type="HAMAP-Rule" id="MF_01807"/>
    </source>
</evidence>
<dbReference type="NCBIfam" id="TIGR02225">
    <property type="entry name" value="recomb_XerD"/>
    <property type="match status" value="1"/>
</dbReference>
<dbReference type="Gene3D" id="1.10.443.10">
    <property type="entry name" value="Intergrase catalytic core"/>
    <property type="match status" value="1"/>
</dbReference>
<comment type="similarity">
    <text evidence="2 11">Belongs to the 'phage' integrase family. XerD subfamily.</text>
</comment>
<protein>
    <recommendedName>
        <fullName evidence="3 11">Tyrosine recombinase XerD</fullName>
    </recommendedName>
</protein>
<evidence type="ECO:0000313" key="14">
    <source>
        <dbReference type="EMBL" id="MFC3658634.1"/>
    </source>
</evidence>
<dbReference type="PANTHER" id="PTHR30349">
    <property type="entry name" value="PHAGE INTEGRASE-RELATED"/>
    <property type="match status" value="1"/>
</dbReference>
<dbReference type="HAMAP" id="MF_01808">
    <property type="entry name" value="Recomb_XerC_XerD"/>
    <property type="match status" value="1"/>
</dbReference>
<dbReference type="Proteomes" id="UP001595724">
    <property type="component" value="Unassembled WGS sequence"/>
</dbReference>
<dbReference type="InterPro" id="IPR013762">
    <property type="entry name" value="Integrase-like_cat_sf"/>
</dbReference>
<feature type="domain" description="Tyr recombinase" evidence="12">
    <location>
        <begin position="125"/>
        <end position="309"/>
    </location>
</feature>
<dbReference type="PROSITE" id="PS51900">
    <property type="entry name" value="CB"/>
    <property type="match status" value="1"/>
</dbReference>
<feature type="active site" evidence="11">
    <location>
        <position position="287"/>
    </location>
</feature>
<evidence type="ECO:0000259" key="12">
    <source>
        <dbReference type="PROSITE" id="PS51898"/>
    </source>
</evidence>
<dbReference type="InterPro" id="IPR044068">
    <property type="entry name" value="CB"/>
</dbReference>
<gene>
    <name evidence="11 14" type="primary">xerD</name>
    <name evidence="14" type="ORF">ACFOM9_00900</name>
</gene>
<evidence type="ECO:0000256" key="8">
    <source>
        <dbReference type="ARBA" id="ARBA00023125"/>
    </source>
</evidence>
<keyword evidence="9 11" id="KW-0233">DNA recombination</keyword>
<dbReference type="EMBL" id="JBHRYF010000001">
    <property type="protein sequence ID" value="MFC3658634.1"/>
    <property type="molecule type" value="Genomic_DNA"/>
</dbReference>
<feature type="domain" description="Core-binding (CB)" evidence="13">
    <location>
        <begin position="19"/>
        <end position="104"/>
    </location>
</feature>
<comment type="function">
    <text evidence="11">Site-specific tyrosine recombinase, which acts by catalyzing the cutting and rejoining of the recombining DNA molecules. The XerC-XerD complex is essential to convert dimers of the bacterial chromosome into monomers to permit their segregation at cell division. It also contributes to the segregational stability of plasmids.</text>
</comment>
<keyword evidence="7 11" id="KW-0229">DNA integration</keyword>
<comment type="subunit">
    <text evidence="11">Forms a cyclic heterotetrameric complex composed of two molecules of XerC and two molecules of XerD.</text>
</comment>
<dbReference type="InterPro" id="IPR002104">
    <property type="entry name" value="Integrase_catalytic"/>
</dbReference>
<name>A0ABV7UPR6_9GAMM</name>
<dbReference type="Pfam" id="PF02899">
    <property type="entry name" value="Phage_int_SAM_1"/>
    <property type="match status" value="1"/>
</dbReference>
<dbReference type="CDD" id="cd00798">
    <property type="entry name" value="INT_XerDC_C"/>
    <property type="match status" value="1"/>
</dbReference>
<evidence type="ECO:0000256" key="7">
    <source>
        <dbReference type="ARBA" id="ARBA00022908"/>
    </source>
</evidence>
<keyword evidence="15" id="KW-1185">Reference proteome</keyword>
<evidence type="ECO:0000256" key="6">
    <source>
        <dbReference type="ARBA" id="ARBA00022829"/>
    </source>
</evidence>
<dbReference type="Pfam" id="PF00589">
    <property type="entry name" value="Phage_integrase"/>
    <property type="match status" value="1"/>
</dbReference>
<feature type="active site" description="O-(3'-phospho-DNA)-tyrosine intermediate" evidence="11">
    <location>
        <position position="296"/>
    </location>
</feature>
<feature type="active site" evidence="11">
    <location>
        <position position="261"/>
    </location>
</feature>
<accession>A0ABV7UPR6</accession>
<dbReference type="InterPro" id="IPR011932">
    <property type="entry name" value="Recomb_XerD"/>
</dbReference>
<dbReference type="SUPFAM" id="SSF47823">
    <property type="entry name" value="lambda integrase-like, N-terminal domain"/>
    <property type="match status" value="1"/>
</dbReference>
<keyword evidence="5 11" id="KW-0132">Cell division</keyword>
<reference evidence="15" key="1">
    <citation type="journal article" date="2019" name="Int. J. Syst. Evol. Microbiol.">
        <title>The Global Catalogue of Microorganisms (GCM) 10K type strain sequencing project: providing services to taxonomists for standard genome sequencing and annotation.</title>
        <authorList>
            <consortium name="The Broad Institute Genomics Platform"/>
            <consortium name="The Broad Institute Genome Sequencing Center for Infectious Disease"/>
            <person name="Wu L."/>
            <person name="Ma J."/>
        </authorList>
    </citation>
    <scope>NUCLEOTIDE SEQUENCE [LARGE SCALE GENOMIC DNA]</scope>
    <source>
        <strain evidence="15">KCTC 42211</strain>
    </source>
</reference>
<comment type="caution">
    <text evidence="14">The sequence shown here is derived from an EMBL/GenBank/DDBJ whole genome shotgun (WGS) entry which is preliminary data.</text>
</comment>
<dbReference type="Gene3D" id="1.10.150.130">
    <property type="match status" value="1"/>
</dbReference>
<feature type="active site" evidence="11">
    <location>
        <position position="264"/>
    </location>
</feature>
<evidence type="ECO:0000256" key="1">
    <source>
        <dbReference type="ARBA" id="ARBA00004496"/>
    </source>
</evidence>
<dbReference type="InterPro" id="IPR023009">
    <property type="entry name" value="Tyrosine_recombinase_XerC/XerD"/>
</dbReference>
<evidence type="ECO:0000256" key="5">
    <source>
        <dbReference type="ARBA" id="ARBA00022618"/>
    </source>
</evidence>